<organism evidence="2 3">
    <name type="scientific">Rhizopus azygosporus</name>
    <name type="common">Rhizopus microsporus var. azygosporus</name>
    <dbReference type="NCBI Taxonomy" id="86630"/>
    <lineage>
        <taxon>Eukaryota</taxon>
        <taxon>Fungi</taxon>
        <taxon>Fungi incertae sedis</taxon>
        <taxon>Mucoromycota</taxon>
        <taxon>Mucoromycotina</taxon>
        <taxon>Mucoromycetes</taxon>
        <taxon>Mucorales</taxon>
        <taxon>Mucorineae</taxon>
        <taxon>Rhizopodaceae</taxon>
        <taxon>Rhizopus</taxon>
    </lineage>
</organism>
<dbReference type="GO" id="GO:0032797">
    <property type="term" value="C:SMN complex"/>
    <property type="evidence" value="ECO:0007669"/>
    <property type="project" value="TreeGrafter"/>
</dbReference>
<reference evidence="2 3" key="1">
    <citation type="journal article" date="2018" name="G3 (Bethesda)">
        <title>Phylogenetic and Phylogenomic Definition of Rhizopus Species.</title>
        <authorList>
            <person name="Gryganskyi A.P."/>
            <person name="Golan J."/>
            <person name="Dolatabadi S."/>
            <person name="Mondo S."/>
            <person name="Robb S."/>
            <person name="Idnurm A."/>
            <person name="Muszewska A."/>
            <person name="Steczkiewicz K."/>
            <person name="Masonjones S."/>
            <person name="Liao H.L."/>
            <person name="Gajdeczka M.T."/>
            <person name="Anike F."/>
            <person name="Vuek A."/>
            <person name="Anishchenko I.M."/>
            <person name="Voigt K."/>
            <person name="de Hoog G.S."/>
            <person name="Smith M.E."/>
            <person name="Heitman J."/>
            <person name="Vilgalys R."/>
            <person name="Stajich J.E."/>
        </authorList>
    </citation>
    <scope>NUCLEOTIDE SEQUENCE [LARGE SCALE GENOMIC DNA]</scope>
    <source>
        <strain evidence="2 3">CBS 357.93</strain>
    </source>
</reference>
<evidence type="ECO:0000313" key="2">
    <source>
        <dbReference type="EMBL" id="RCH79923.1"/>
    </source>
</evidence>
<feature type="non-terminal residue" evidence="2">
    <location>
        <position position="1"/>
    </location>
</feature>
<comment type="similarity">
    <text evidence="1">Belongs to the gemin-2 family.</text>
</comment>
<dbReference type="Proteomes" id="UP000252139">
    <property type="component" value="Unassembled WGS sequence"/>
</dbReference>
<dbReference type="GO" id="GO:0005634">
    <property type="term" value="C:nucleus"/>
    <property type="evidence" value="ECO:0007669"/>
    <property type="project" value="TreeGrafter"/>
</dbReference>
<dbReference type="InterPro" id="IPR035426">
    <property type="entry name" value="Gemin2/Brr1"/>
</dbReference>
<dbReference type="OrthoDB" id="428895at2759"/>
<name>A0A367IQI9_RHIAZ</name>
<dbReference type="PANTHER" id="PTHR12794:SF0">
    <property type="entry name" value="GEM-ASSOCIATED PROTEIN 2"/>
    <property type="match status" value="1"/>
</dbReference>
<dbReference type="GO" id="GO:0000387">
    <property type="term" value="P:spliceosomal snRNP assembly"/>
    <property type="evidence" value="ECO:0007669"/>
    <property type="project" value="InterPro"/>
</dbReference>
<dbReference type="Pfam" id="PF04938">
    <property type="entry name" value="SIP1"/>
    <property type="match status" value="1"/>
</dbReference>
<proteinExistence type="inferred from homology"/>
<accession>A0A367IQI9</accession>
<dbReference type="STRING" id="86630.A0A367IQI9"/>
<protein>
    <submittedName>
        <fullName evidence="2">Gem (Nuclear organelle) associated protein 2</fullName>
    </submittedName>
</protein>
<evidence type="ECO:0000313" key="3">
    <source>
        <dbReference type="Proteomes" id="UP000252139"/>
    </source>
</evidence>
<comment type="caution">
    <text evidence="2">The sequence shown here is derived from an EMBL/GenBank/DDBJ whole genome shotgun (WGS) entry which is preliminary data.</text>
</comment>
<sequence length="189" mass="21976">DYLLLVRQQANKYAKTTVAPPPKEIKKVQLPSHFQWFNNNQNDTKQEEQALDVWKKGLVSPFKSYQKYMQLHKKAPNRKEIKSKEEGELLFNSDSEADINIPSSLSQHSILKLLSYHVEWLNEDKFEQQCLFIFSLLVYLDPVLTSQNVSILRDVSRKCIELRSMVENKAPLNIIISIIAEIFGQVDLK</sequence>
<gene>
    <name evidence="2" type="primary">GEMIN2</name>
    <name evidence="2" type="ORF">CU097_000616</name>
</gene>
<evidence type="ECO:0000256" key="1">
    <source>
        <dbReference type="ARBA" id="ARBA00025758"/>
    </source>
</evidence>
<keyword evidence="3" id="KW-1185">Reference proteome</keyword>
<dbReference type="Gene3D" id="1.20.58.1070">
    <property type="match status" value="1"/>
</dbReference>
<dbReference type="PANTHER" id="PTHR12794">
    <property type="entry name" value="GEMIN2"/>
    <property type="match status" value="1"/>
</dbReference>
<dbReference type="AlphaFoldDB" id="A0A367IQI9"/>
<dbReference type="EMBL" id="PJQL01004202">
    <property type="protein sequence ID" value="RCH79923.1"/>
    <property type="molecule type" value="Genomic_DNA"/>
</dbReference>